<feature type="compositionally biased region" description="Polar residues" evidence="1">
    <location>
        <begin position="1"/>
        <end position="17"/>
    </location>
</feature>
<dbReference type="Proteomes" id="UP000245207">
    <property type="component" value="Unassembled WGS sequence"/>
</dbReference>
<evidence type="ECO:0000256" key="2">
    <source>
        <dbReference type="SAM" id="Phobius"/>
    </source>
</evidence>
<accession>A0A2U1LVU5</accession>
<evidence type="ECO:0000313" key="3">
    <source>
        <dbReference type="EMBL" id="PWA53120.1"/>
    </source>
</evidence>
<feature type="transmembrane region" description="Helical" evidence="2">
    <location>
        <begin position="41"/>
        <end position="59"/>
    </location>
</feature>
<protein>
    <submittedName>
        <fullName evidence="3">Malectin-like carbohydrate-binding domain-containing protein</fullName>
    </submittedName>
</protein>
<proteinExistence type="predicted"/>
<keyword evidence="4" id="KW-1185">Reference proteome</keyword>
<keyword evidence="2" id="KW-1133">Transmembrane helix</keyword>
<reference evidence="3 4" key="1">
    <citation type="journal article" date="2018" name="Mol. Plant">
        <title>The genome of Artemisia annua provides insight into the evolution of Asteraceae family and artemisinin biosynthesis.</title>
        <authorList>
            <person name="Shen Q."/>
            <person name="Zhang L."/>
            <person name="Liao Z."/>
            <person name="Wang S."/>
            <person name="Yan T."/>
            <person name="Shi P."/>
            <person name="Liu M."/>
            <person name="Fu X."/>
            <person name="Pan Q."/>
            <person name="Wang Y."/>
            <person name="Lv Z."/>
            <person name="Lu X."/>
            <person name="Zhang F."/>
            <person name="Jiang W."/>
            <person name="Ma Y."/>
            <person name="Chen M."/>
            <person name="Hao X."/>
            <person name="Li L."/>
            <person name="Tang Y."/>
            <person name="Lv G."/>
            <person name="Zhou Y."/>
            <person name="Sun X."/>
            <person name="Brodelius P.E."/>
            <person name="Rose J.K.C."/>
            <person name="Tang K."/>
        </authorList>
    </citation>
    <scope>NUCLEOTIDE SEQUENCE [LARGE SCALE GENOMIC DNA]</scope>
    <source>
        <strain evidence="4">cv. Huhao1</strain>
        <tissue evidence="3">Leaf</tissue>
    </source>
</reference>
<evidence type="ECO:0000256" key="1">
    <source>
        <dbReference type="SAM" id="MobiDB-lite"/>
    </source>
</evidence>
<feature type="compositionally biased region" description="Low complexity" evidence="1">
    <location>
        <begin position="18"/>
        <end position="33"/>
    </location>
</feature>
<dbReference type="STRING" id="35608.A0A2U1LVU5"/>
<gene>
    <name evidence="3" type="ORF">CTI12_AA448050</name>
</gene>
<evidence type="ECO:0000313" key="4">
    <source>
        <dbReference type="Proteomes" id="UP000245207"/>
    </source>
</evidence>
<dbReference type="AlphaFoldDB" id="A0A2U1LVU5"/>
<name>A0A2U1LVU5_ARTAN</name>
<keyword evidence="2" id="KW-0472">Membrane</keyword>
<keyword evidence="2" id="KW-0812">Transmembrane</keyword>
<feature type="region of interest" description="Disordered" evidence="1">
    <location>
        <begin position="1"/>
        <end position="39"/>
    </location>
</feature>
<sequence length="105" mass="10506">MNSLDGNRSLCTTGKPCSSSPGTDSSPGSPSVGKSKKSSTLPVVLGITIPAFFLIWVAAGAGTNGNSNGLQNFGEQVGNATTDTVVQQTFGSPSPLLDNSGDTSN</sequence>
<dbReference type="EMBL" id="PKPP01007537">
    <property type="protein sequence ID" value="PWA53120.1"/>
    <property type="molecule type" value="Genomic_DNA"/>
</dbReference>
<organism evidence="3 4">
    <name type="scientific">Artemisia annua</name>
    <name type="common">Sweet wormwood</name>
    <dbReference type="NCBI Taxonomy" id="35608"/>
    <lineage>
        <taxon>Eukaryota</taxon>
        <taxon>Viridiplantae</taxon>
        <taxon>Streptophyta</taxon>
        <taxon>Embryophyta</taxon>
        <taxon>Tracheophyta</taxon>
        <taxon>Spermatophyta</taxon>
        <taxon>Magnoliopsida</taxon>
        <taxon>eudicotyledons</taxon>
        <taxon>Gunneridae</taxon>
        <taxon>Pentapetalae</taxon>
        <taxon>asterids</taxon>
        <taxon>campanulids</taxon>
        <taxon>Asterales</taxon>
        <taxon>Asteraceae</taxon>
        <taxon>Asteroideae</taxon>
        <taxon>Anthemideae</taxon>
        <taxon>Artemisiinae</taxon>
        <taxon>Artemisia</taxon>
    </lineage>
</organism>
<comment type="caution">
    <text evidence="3">The sequence shown here is derived from an EMBL/GenBank/DDBJ whole genome shotgun (WGS) entry which is preliminary data.</text>
</comment>